<dbReference type="InterPro" id="IPR006680">
    <property type="entry name" value="Amidohydro-rel"/>
</dbReference>
<dbReference type="PANTHER" id="PTHR43383:SF2">
    <property type="entry name" value="AMIDOHYDROLASE 2 FAMILY PROTEIN"/>
    <property type="match status" value="1"/>
</dbReference>
<evidence type="ECO:0000256" key="1">
    <source>
        <dbReference type="SAM" id="SignalP"/>
    </source>
</evidence>
<proteinExistence type="predicted"/>
<feature type="chain" id="PRO_5047543487" evidence="1">
    <location>
        <begin position="30"/>
        <end position="461"/>
    </location>
</feature>
<accession>A0ABW9KF26</accession>
<dbReference type="PANTHER" id="PTHR43383">
    <property type="entry name" value="NODULIN 6"/>
    <property type="match status" value="1"/>
</dbReference>
<dbReference type="Proteomes" id="UP001634747">
    <property type="component" value="Unassembled WGS sequence"/>
</dbReference>
<gene>
    <name evidence="3" type="ORF">ACK2TP_00550</name>
</gene>
<protein>
    <submittedName>
        <fullName evidence="3">Amidohydrolase</fullName>
    </submittedName>
</protein>
<reference evidence="3 4" key="1">
    <citation type="submission" date="2024-12" db="EMBL/GenBank/DDBJ databases">
        <authorList>
            <person name="Lee Y."/>
        </authorList>
    </citation>
    <scope>NUCLEOTIDE SEQUENCE [LARGE SCALE GENOMIC DNA]</scope>
    <source>
        <strain evidence="3 4">03SUJ4</strain>
    </source>
</reference>
<keyword evidence="4" id="KW-1185">Reference proteome</keyword>
<evidence type="ECO:0000259" key="2">
    <source>
        <dbReference type="Pfam" id="PF04909"/>
    </source>
</evidence>
<sequence length="461" mass="50923">MFPGAFAKRVRCSILALLLASAAFPLVCAQDRFAGEPVAREIDPAIARVLAETPAIDNHAHPQLAPPAFSTDRGFDALPVDNMAPETDPLGWRDTFPPLSHAWKALWNFDGTPPLTPAQQTQLEAARERVRTREGEHYAQWVLDQAGIGTELANRVNMGAGVQAPRFRWVPYDDALLFPLDDTALRSTPDRQQFFALEDKLRATYLSAANLQHLPPTLDAYLAQVVLPTLQQQKQGGAVAIKFELAYLREFGFEDVSQTRAAAIYARFVTANSPAPTPVEYKPLQDFLFRAIALEAGRLGMAVHLHGMAGGGRYFSIAGVNPLLLEPLLNDPRFAGTNFVLLHGGWPYVREAGAMLQKPNFYLDISQEALLFSARTLAGTLREWLELYPEKVLFATDAYPYSPANGWEEAEWYGSGNARTALGLALTGMLHDGVITESRAEELARMVLRSNAEHLYRLSPQ</sequence>
<evidence type="ECO:0000313" key="3">
    <source>
        <dbReference type="EMBL" id="MFN2974240.1"/>
    </source>
</evidence>
<dbReference type="SUPFAM" id="SSF51556">
    <property type="entry name" value="Metallo-dependent hydrolases"/>
    <property type="match status" value="1"/>
</dbReference>
<name>A0ABW9KF26_9BACT</name>
<feature type="signal peptide" evidence="1">
    <location>
        <begin position="1"/>
        <end position="29"/>
    </location>
</feature>
<organism evidence="3 4">
    <name type="scientific">Terriglobus aquaticus</name>
    <dbReference type="NCBI Taxonomy" id="940139"/>
    <lineage>
        <taxon>Bacteria</taxon>
        <taxon>Pseudomonadati</taxon>
        <taxon>Acidobacteriota</taxon>
        <taxon>Terriglobia</taxon>
        <taxon>Terriglobales</taxon>
        <taxon>Acidobacteriaceae</taxon>
        <taxon>Terriglobus</taxon>
    </lineage>
</organism>
<feature type="domain" description="Amidohydrolase-related" evidence="2">
    <location>
        <begin position="278"/>
        <end position="458"/>
    </location>
</feature>
<dbReference type="RefSeq" id="WP_263414190.1">
    <property type="nucleotide sequence ID" value="NZ_BAABBH010000001.1"/>
</dbReference>
<dbReference type="Gene3D" id="3.20.20.140">
    <property type="entry name" value="Metal-dependent hydrolases"/>
    <property type="match status" value="1"/>
</dbReference>
<dbReference type="InterPro" id="IPR032466">
    <property type="entry name" value="Metal_Hydrolase"/>
</dbReference>
<dbReference type="Pfam" id="PF04909">
    <property type="entry name" value="Amidohydro_2"/>
    <property type="match status" value="1"/>
</dbReference>
<keyword evidence="1" id="KW-0732">Signal</keyword>
<dbReference type="EMBL" id="JBJYXY010000001">
    <property type="protein sequence ID" value="MFN2974240.1"/>
    <property type="molecule type" value="Genomic_DNA"/>
</dbReference>
<evidence type="ECO:0000313" key="4">
    <source>
        <dbReference type="Proteomes" id="UP001634747"/>
    </source>
</evidence>
<comment type="caution">
    <text evidence="3">The sequence shown here is derived from an EMBL/GenBank/DDBJ whole genome shotgun (WGS) entry which is preliminary data.</text>
</comment>